<dbReference type="InterPro" id="IPR003952">
    <property type="entry name" value="FRD_SDH_FAD_BS"/>
</dbReference>
<evidence type="ECO:0000256" key="5">
    <source>
        <dbReference type="ARBA" id="ARBA00022448"/>
    </source>
</evidence>
<evidence type="ECO:0000256" key="10">
    <source>
        <dbReference type="ARBA" id="ARBA00023136"/>
    </source>
</evidence>
<dbReference type="FunFam" id="3.90.700.10:FF:000001">
    <property type="entry name" value="Mitochondrial succinate dehydrogenase flavoprotein subunit"/>
    <property type="match status" value="1"/>
</dbReference>
<evidence type="ECO:0000256" key="2">
    <source>
        <dbReference type="ARBA" id="ARBA00004170"/>
    </source>
</evidence>
<dbReference type="AlphaFoldDB" id="A0A7V0XE54"/>
<keyword evidence="9" id="KW-0560">Oxidoreductase</keyword>
<comment type="cofactor">
    <cofactor evidence="1">
        <name>FAD</name>
        <dbReference type="ChEBI" id="CHEBI:57692"/>
    </cofactor>
</comment>
<dbReference type="Gene3D" id="3.50.50.60">
    <property type="entry name" value="FAD/NAD(P)-binding domain"/>
    <property type="match status" value="1"/>
</dbReference>
<protein>
    <recommendedName>
        <fullName evidence="4">succinate dehydrogenase</fullName>
        <ecNumber evidence="4">1.3.5.1</ecNumber>
    </recommendedName>
</protein>
<dbReference type="PANTHER" id="PTHR11632:SF51">
    <property type="entry name" value="SUCCINATE DEHYDROGENASE [UBIQUINONE] FLAVOPROTEIN SUBUNIT, MITOCHONDRIAL"/>
    <property type="match status" value="1"/>
</dbReference>
<dbReference type="Gene3D" id="3.90.700.10">
    <property type="entry name" value="Succinate dehydrogenase/fumarate reductase flavoprotein, catalytic domain"/>
    <property type="match status" value="1"/>
</dbReference>
<dbReference type="GO" id="GO:0050660">
    <property type="term" value="F:flavin adenine dinucleotide binding"/>
    <property type="evidence" value="ECO:0007669"/>
    <property type="project" value="InterPro"/>
</dbReference>
<keyword evidence="6" id="KW-0285">Flavoprotein</keyword>
<feature type="domain" description="FAD-dependent oxidoreductase 2 FAD-binding" evidence="13">
    <location>
        <begin position="8"/>
        <end position="385"/>
    </location>
</feature>
<evidence type="ECO:0000256" key="3">
    <source>
        <dbReference type="ARBA" id="ARBA00008040"/>
    </source>
</evidence>
<dbReference type="Gene3D" id="1.20.58.100">
    <property type="entry name" value="Fumarate reductase/succinate dehydrogenase flavoprotein-like, C-terminal domain"/>
    <property type="match status" value="1"/>
</dbReference>
<reference evidence="15" key="1">
    <citation type="journal article" date="2020" name="mSystems">
        <title>Genome- and Community-Level Interaction Insights into Carbon Utilization and Element Cycling Functions of Hydrothermarchaeota in Hydrothermal Sediment.</title>
        <authorList>
            <person name="Zhou Z."/>
            <person name="Liu Y."/>
            <person name="Xu W."/>
            <person name="Pan J."/>
            <person name="Luo Z.H."/>
            <person name="Li M."/>
        </authorList>
    </citation>
    <scope>NUCLEOTIDE SEQUENCE [LARGE SCALE GENOMIC DNA]</scope>
    <source>
        <strain evidence="15">SpSt-1182</strain>
    </source>
</reference>
<dbReference type="SUPFAM" id="SSF51905">
    <property type="entry name" value="FAD/NAD(P)-binding domain"/>
    <property type="match status" value="1"/>
</dbReference>
<accession>A0A7V0XE54</accession>
<evidence type="ECO:0000256" key="9">
    <source>
        <dbReference type="ARBA" id="ARBA00023002"/>
    </source>
</evidence>
<keyword evidence="8" id="KW-0249">Electron transport</keyword>
<dbReference type="GO" id="GO:0005886">
    <property type="term" value="C:plasma membrane"/>
    <property type="evidence" value="ECO:0007669"/>
    <property type="project" value="TreeGrafter"/>
</dbReference>
<keyword evidence="5" id="KW-0813">Transport</keyword>
<evidence type="ECO:0000256" key="8">
    <source>
        <dbReference type="ARBA" id="ARBA00022982"/>
    </source>
</evidence>
<evidence type="ECO:0000313" key="15">
    <source>
        <dbReference type="EMBL" id="HDQ98737.1"/>
    </source>
</evidence>
<evidence type="ECO:0000259" key="14">
    <source>
        <dbReference type="Pfam" id="PF02910"/>
    </source>
</evidence>
<dbReference type="PRINTS" id="PR00368">
    <property type="entry name" value="FADPNR"/>
</dbReference>
<name>A0A7V0XE54_UNCW3</name>
<feature type="domain" description="Fumarate reductase/succinate dehydrogenase flavoprotein-like C-terminal" evidence="14">
    <location>
        <begin position="441"/>
        <end position="565"/>
    </location>
</feature>
<dbReference type="InterPro" id="IPR014006">
    <property type="entry name" value="Succ_Dhase_FrdA_Gneg"/>
</dbReference>
<dbReference type="GO" id="GO:0022900">
    <property type="term" value="P:electron transport chain"/>
    <property type="evidence" value="ECO:0007669"/>
    <property type="project" value="InterPro"/>
</dbReference>
<comment type="catalytic activity">
    <reaction evidence="11">
        <text>a quinone + succinate = fumarate + a quinol</text>
        <dbReference type="Rhea" id="RHEA:40523"/>
        <dbReference type="ChEBI" id="CHEBI:24646"/>
        <dbReference type="ChEBI" id="CHEBI:29806"/>
        <dbReference type="ChEBI" id="CHEBI:30031"/>
        <dbReference type="ChEBI" id="CHEBI:132124"/>
        <dbReference type="EC" id="1.3.5.1"/>
    </reaction>
</comment>
<sequence>MDLIHHEALVIGGGLAGLRCALALLEAGRDVALLTKVHPLRSHSVAAQGGINAALGNSPDGTDDTPERHAEDTVKGADYLADQDAVMAMCTEAPAAVYELEHRGTVFSRFEDGRIAQRPFGGAGFPRTCYAADRTGHNLLHTLYEWAIARGLRVYEEFFVTALAVADGRVTGCVALDIARDVMGGFAAPAVVLATGGYGRLFTRSTNALINTGDGAALALGAGCPLEDMEFVQFHPTTLAGSNILISEAARGEGGILLNKAGERFMARYAEKAMELAPRDIVARAIQTEVNEGRGFEGGHVHLDLTALGASRINERLPGIRRLALDFAGVDPVAKPLPVQPGQHYSMGGVPTDADGATPVPGLYACGEAACVSVHGANRLGGNSLLDTLVFGRRTGARLGPGLPELPAPDEAAVADLLRRETERITALAVREKGTKVAPLRAELRRLMFDHFGVFRDGAKMAQGLELLAGVEARAGEVAVGTAGGPFNHTLIHALELEFLLAIAPAVARGALAREESRGAHARRDFPKRDDDRFLKHTFAFRRDKVELEYREVNLGRFPVRERSY</sequence>
<dbReference type="InterPro" id="IPR037099">
    <property type="entry name" value="Fum_R/Succ_DH_flav-like_C_sf"/>
</dbReference>
<dbReference type="GO" id="GO:0009055">
    <property type="term" value="F:electron transfer activity"/>
    <property type="evidence" value="ECO:0007669"/>
    <property type="project" value="TreeGrafter"/>
</dbReference>
<dbReference type="InterPro" id="IPR036188">
    <property type="entry name" value="FAD/NAD-bd_sf"/>
</dbReference>
<dbReference type="SUPFAM" id="SSF46977">
    <property type="entry name" value="Succinate dehydrogenase/fumarate reductase flavoprotein C-terminal domain"/>
    <property type="match status" value="1"/>
</dbReference>
<comment type="caution">
    <text evidence="15">The sequence shown here is derived from an EMBL/GenBank/DDBJ whole genome shotgun (WGS) entry which is preliminary data.</text>
</comment>
<dbReference type="EC" id="1.3.5.1" evidence="4"/>
<evidence type="ECO:0000256" key="4">
    <source>
        <dbReference type="ARBA" id="ARBA00012792"/>
    </source>
</evidence>
<evidence type="ECO:0000256" key="12">
    <source>
        <dbReference type="PIRSR" id="PIRSR000171-1"/>
    </source>
</evidence>
<dbReference type="InterPro" id="IPR015939">
    <property type="entry name" value="Fum_Rdtase/Succ_DH_flav-like_C"/>
</dbReference>
<dbReference type="NCBIfam" id="TIGR01812">
    <property type="entry name" value="sdhA_frdA_Gneg"/>
    <property type="match status" value="1"/>
</dbReference>
<dbReference type="Pfam" id="PF00890">
    <property type="entry name" value="FAD_binding_2"/>
    <property type="match status" value="1"/>
</dbReference>
<dbReference type="GO" id="GO:0009061">
    <property type="term" value="P:anaerobic respiration"/>
    <property type="evidence" value="ECO:0007669"/>
    <property type="project" value="TreeGrafter"/>
</dbReference>
<dbReference type="PANTHER" id="PTHR11632">
    <property type="entry name" value="SUCCINATE DEHYDROGENASE 2 FLAVOPROTEIN SUBUNIT"/>
    <property type="match status" value="1"/>
</dbReference>
<dbReference type="EMBL" id="DSBX01000012">
    <property type="protein sequence ID" value="HDQ98737.1"/>
    <property type="molecule type" value="Genomic_DNA"/>
</dbReference>
<dbReference type="InterPro" id="IPR027477">
    <property type="entry name" value="Succ_DH/fumarate_Rdtase_cat_sf"/>
</dbReference>
<proteinExistence type="inferred from homology"/>
<evidence type="ECO:0000256" key="6">
    <source>
        <dbReference type="ARBA" id="ARBA00022630"/>
    </source>
</evidence>
<dbReference type="GO" id="GO:0008177">
    <property type="term" value="F:succinate dehydrogenase (quinone) activity"/>
    <property type="evidence" value="ECO:0007669"/>
    <property type="project" value="UniProtKB-EC"/>
</dbReference>
<dbReference type="InterPro" id="IPR030664">
    <property type="entry name" value="SdhA/FrdA/AprA"/>
</dbReference>
<keyword evidence="10" id="KW-0472">Membrane</keyword>
<dbReference type="PIRSF" id="PIRSF000171">
    <property type="entry name" value="SDHA_APRA_LASPO"/>
    <property type="match status" value="1"/>
</dbReference>
<dbReference type="Gene3D" id="4.10.80.40">
    <property type="entry name" value="succinate dehydrogenase protein domain"/>
    <property type="match status" value="1"/>
</dbReference>
<evidence type="ECO:0000256" key="1">
    <source>
        <dbReference type="ARBA" id="ARBA00001974"/>
    </source>
</evidence>
<dbReference type="InterPro" id="IPR003953">
    <property type="entry name" value="FAD-dep_OxRdtase_2_FAD-bd"/>
</dbReference>
<dbReference type="SUPFAM" id="SSF56425">
    <property type="entry name" value="Succinate dehydrogenase/fumarate reductase flavoprotein, catalytic domain"/>
    <property type="match status" value="1"/>
</dbReference>
<dbReference type="PROSITE" id="PS00504">
    <property type="entry name" value="FRD_SDH_FAD_BINDING"/>
    <property type="match status" value="1"/>
</dbReference>
<dbReference type="Proteomes" id="UP000885672">
    <property type="component" value="Unassembled WGS sequence"/>
</dbReference>
<feature type="active site" description="Proton acceptor" evidence="12">
    <location>
        <position position="279"/>
    </location>
</feature>
<gene>
    <name evidence="15" type="ORF">ENN51_00415</name>
</gene>
<keyword evidence="7" id="KW-0274">FAD</keyword>
<comment type="subcellular location">
    <subcellularLocation>
        <location evidence="2">Membrane</location>
        <topology evidence="2">Peripheral membrane protein</topology>
    </subcellularLocation>
</comment>
<evidence type="ECO:0000256" key="11">
    <source>
        <dbReference type="ARBA" id="ARBA00049220"/>
    </source>
</evidence>
<comment type="similarity">
    <text evidence="3">Belongs to the FAD-dependent oxidoreductase 2 family. FRD/SDH subfamily.</text>
</comment>
<evidence type="ECO:0000256" key="7">
    <source>
        <dbReference type="ARBA" id="ARBA00022827"/>
    </source>
</evidence>
<dbReference type="Pfam" id="PF02910">
    <property type="entry name" value="Succ_DH_flav_C"/>
    <property type="match status" value="1"/>
</dbReference>
<evidence type="ECO:0000259" key="13">
    <source>
        <dbReference type="Pfam" id="PF00890"/>
    </source>
</evidence>
<organism evidence="15">
    <name type="scientific">candidate division WOR-3 bacterium</name>
    <dbReference type="NCBI Taxonomy" id="2052148"/>
    <lineage>
        <taxon>Bacteria</taxon>
        <taxon>Bacteria division WOR-3</taxon>
    </lineage>
</organism>